<evidence type="ECO:0000313" key="11">
    <source>
        <dbReference type="Proteomes" id="UP000238176"/>
    </source>
</evidence>
<evidence type="ECO:0000256" key="3">
    <source>
        <dbReference type="ARBA" id="ARBA00022692"/>
    </source>
</evidence>
<organism evidence="10 11">
    <name type="scientific">Glycomyces artemisiae</name>
    <dbReference type="NCBI Taxonomy" id="1076443"/>
    <lineage>
        <taxon>Bacteria</taxon>
        <taxon>Bacillati</taxon>
        <taxon>Actinomycetota</taxon>
        <taxon>Actinomycetes</taxon>
        <taxon>Glycomycetales</taxon>
        <taxon>Glycomycetaceae</taxon>
        <taxon>Glycomyces</taxon>
    </lineage>
</organism>
<comment type="subcellular location">
    <subcellularLocation>
        <location evidence="1">Cell membrane</location>
    </subcellularLocation>
</comment>
<evidence type="ECO:0000256" key="5">
    <source>
        <dbReference type="ARBA" id="ARBA00022989"/>
    </source>
</evidence>
<evidence type="ECO:0000256" key="7">
    <source>
        <dbReference type="ARBA" id="ARBA00023136"/>
    </source>
</evidence>
<dbReference type="Proteomes" id="UP000238176">
    <property type="component" value="Unassembled WGS sequence"/>
</dbReference>
<keyword evidence="6" id="KW-0051">Antiviral defense</keyword>
<evidence type="ECO:0000256" key="1">
    <source>
        <dbReference type="ARBA" id="ARBA00004236"/>
    </source>
</evidence>
<accession>A0A2T0UI10</accession>
<reference evidence="10 11" key="1">
    <citation type="submission" date="2018-03" db="EMBL/GenBank/DDBJ databases">
        <title>Genomic Encyclopedia of Type Strains, Phase III (KMG-III): the genomes of soil and plant-associated and newly described type strains.</title>
        <authorList>
            <person name="Whitman W."/>
        </authorList>
    </citation>
    <scope>NUCLEOTIDE SEQUENCE [LARGE SCALE GENOMIC DNA]</scope>
    <source>
        <strain evidence="10 11">CGMCC 4.7067</strain>
    </source>
</reference>
<keyword evidence="5 8" id="KW-1133">Transmembrane helix</keyword>
<evidence type="ECO:0000256" key="4">
    <source>
        <dbReference type="ARBA" id="ARBA00022741"/>
    </source>
</evidence>
<evidence type="ECO:0000256" key="6">
    <source>
        <dbReference type="ARBA" id="ARBA00023118"/>
    </source>
</evidence>
<name>A0A2T0UI10_9ACTN</name>
<evidence type="ECO:0000259" key="9">
    <source>
        <dbReference type="Pfam" id="PF18967"/>
    </source>
</evidence>
<feature type="transmembrane region" description="Helical" evidence="8">
    <location>
        <begin position="56"/>
        <end position="79"/>
    </location>
</feature>
<comment type="caution">
    <text evidence="10">The sequence shown here is derived from an EMBL/GenBank/DDBJ whole genome shotgun (WGS) entry which is preliminary data.</text>
</comment>
<keyword evidence="3 8" id="KW-0812">Transmembrane</keyword>
<dbReference type="RefSeq" id="WP_106364800.1">
    <property type="nucleotide sequence ID" value="NZ_PVTJ01000006.1"/>
</dbReference>
<dbReference type="InterPro" id="IPR043760">
    <property type="entry name" value="PycTM_dom"/>
</dbReference>
<keyword evidence="2" id="KW-1003">Cell membrane</keyword>
<evidence type="ECO:0000313" key="10">
    <source>
        <dbReference type="EMBL" id="PRY57581.1"/>
    </source>
</evidence>
<dbReference type="EMBL" id="PVTJ01000006">
    <property type="protein sequence ID" value="PRY57581.1"/>
    <property type="molecule type" value="Genomic_DNA"/>
</dbReference>
<evidence type="ECO:0000256" key="8">
    <source>
        <dbReference type="SAM" id="Phobius"/>
    </source>
</evidence>
<keyword evidence="4" id="KW-0547">Nucleotide-binding</keyword>
<gene>
    <name evidence="10" type="ORF">B0I28_1061</name>
</gene>
<proteinExistence type="predicted"/>
<sequence>MNLPPKVMTDLASHGRKSRDLTVLADTKAQTLASGLVPSIAASVAAGAFADLHGPAAVTGATAAFVAALAVALLGVVLWPRTDPTARPSTPAQLIESLTNKTTDVNSAAAEAFRIERIAALKFRWLRTAMALTGVAGLLALATVLLAVTA</sequence>
<protein>
    <recommendedName>
        <fullName evidence="9">Pycsar effector protein domain-containing protein</fullName>
    </recommendedName>
</protein>
<keyword evidence="7 8" id="KW-0472">Membrane</keyword>
<feature type="domain" description="Pycsar effector protein" evidence="9">
    <location>
        <begin position="22"/>
        <end position="147"/>
    </location>
</feature>
<keyword evidence="11" id="KW-1185">Reference proteome</keyword>
<dbReference type="AlphaFoldDB" id="A0A2T0UI10"/>
<evidence type="ECO:0000256" key="2">
    <source>
        <dbReference type="ARBA" id="ARBA00022475"/>
    </source>
</evidence>
<dbReference type="Pfam" id="PF18967">
    <property type="entry name" value="PycTM"/>
    <property type="match status" value="1"/>
</dbReference>
<feature type="transmembrane region" description="Helical" evidence="8">
    <location>
        <begin position="125"/>
        <end position="148"/>
    </location>
</feature>